<dbReference type="PANTHER" id="PTHR43199">
    <property type="entry name" value="GLUTATHIONE HYDROLASE"/>
    <property type="match status" value="1"/>
</dbReference>
<dbReference type="GO" id="GO:0103068">
    <property type="term" value="F:leukotriene C4 gamma-glutamyl transferase activity"/>
    <property type="evidence" value="ECO:0007669"/>
    <property type="project" value="UniProtKB-EC"/>
</dbReference>
<evidence type="ECO:0000256" key="5">
    <source>
        <dbReference type="SAM" id="MobiDB-lite"/>
    </source>
</evidence>
<dbReference type="InterPro" id="IPR029055">
    <property type="entry name" value="Ntn_hydrolases_N"/>
</dbReference>
<dbReference type="Proteomes" id="UP001549076">
    <property type="component" value="Unassembled WGS sequence"/>
</dbReference>
<dbReference type="GO" id="GO:0036374">
    <property type="term" value="F:glutathione hydrolase activity"/>
    <property type="evidence" value="ECO:0007669"/>
    <property type="project" value="UniProtKB-EC"/>
</dbReference>
<evidence type="ECO:0000256" key="2">
    <source>
        <dbReference type="ARBA" id="ARBA00022679"/>
    </source>
</evidence>
<dbReference type="InterPro" id="IPR043138">
    <property type="entry name" value="GGT_lsub"/>
</dbReference>
<dbReference type="InterPro" id="IPR051792">
    <property type="entry name" value="GGT_bact"/>
</dbReference>
<dbReference type="SUPFAM" id="SSF56235">
    <property type="entry name" value="N-terminal nucleophile aminohydrolases (Ntn hydrolases)"/>
    <property type="match status" value="1"/>
</dbReference>
<keyword evidence="6" id="KW-0012">Acyltransferase</keyword>
<dbReference type="EMBL" id="JBEPML010000028">
    <property type="protein sequence ID" value="MET3794734.1"/>
    <property type="molecule type" value="Genomic_DNA"/>
</dbReference>
<evidence type="ECO:0000256" key="4">
    <source>
        <dbReference type="ARBA" id="ARBA00023145"/>
    </source>
</evidence>
<protein>
    <submittedName>
        <fullName evidence="6">Gamma-glutamyltranspeptidase/glutathione hydrolase</fullName>
        <ecNumber evidence="6">2.3.2.2</ecNumber>
        <ecNumber evidence="6">3.4.19.13</ecNumber>
    </submittedName>
</protein>
<proteinExistence type="inferred from homology"/>
<gene>
    <name evidence="6" type="ORF">ABID37_004974</name>
</gene>
<keyword evidence="4" id="KW-0865">Zymogen</keyword>
<name>A0ABV2N7E2_9HYPH</name>
<comment type="similarity">
    <text evidence="1">Belongs to the gamma-glutamyltransferase family.</text>
</comment>
<dbReference type="PANTHER" id="PTHR43199:SF1">
    <property type="entry name" value="GLUTATHIONE HYDROLASE PROENZYME"/>
    <property type="match status" value="1"/>
</dbReference>
<dbReference type="PRINTS" id="PR01210">
    <property type="entry name" value="GGTRANSPTASE"/>
</dbReference>
<evidence type="ECO:0000313" key="7">
    <source>
        <dbReference type="Proteomes" id="UP001549076"/>
    </source>
</evidence>
<dbReference type="InterPro" id="IPR043137">
    <property type="entry name" value="GGT_ssub_C"/>
</dbReference>
<evidence type="ECO:0000256" key="3">
    <source>
        <dbReference type="ARBA" id="ARBA00022801"/>
    </source>
</evidence>
<sequence length="556" mass="59833">MADPMHEPSEETLRVVSAELNGRPSTQVWGRKGMVTSMHPNATLAGLDILKAGGNAVDAAITVATTIAVTSQNWAGLAGDSAWQIHWAEEGTTEHLDGYGICPRSMTADALIDRLDVGPDAFAEEPTGIRDKGIATSLVPGTPAALCAAWRRYGTVPFADLCSRAIELAREGIVVNSYITGSLGKCAGKLGSFEASRVIHFDGDRPLQIGDLLVQKDLASTIERFAMCMESEFVDGVTARAIVDHSRRAGGFLSLEDFGGYKPVWRPCLKGSYRGLDLMVTGAPTSGIHVLQALRILDQFPLRDLGCHSPASLHLLIEAVKIALGERRRFGGDPDFLEMDIEASLEKNHAAEQARSIDENKATSREPDFSSTAGSTTHFTVADQYGNIVNATQTIGGDYGCGETVPGTGLVMNERSWWMSLKNGPNVVAPGHRPNIGHAPTIVFQNGVPICSLGSPGGFGIVQYVVQTLVHMIDYGLDIQAAIEMPRFRINDLAFAVAVEDRIHPTILDALRTMGHSISTYPAWTDRMGGVVGVEKRQHGFLSGWDVRRNSLALGY</sequence>
<feature type="compositionally biased region" description="Basic and acidic residues" evidence="5">
    <location>
        <begin position="348"/>
        <end position="368"/>
    </location>
</feature>
<dbReference type="EC" id="2.3.2.2" evidence="6"/>
<comment type="caution">
    <text evidence="6">The sequence shown here is derived from an EMBL/GenBank/DDBJ whole genome shotgun (WGS) entry which is preliminary data.</text>
</comment>
<dbReference type="Gene3D" id="3.60.20.40">
    <property type="match status" value="1"/>
</dbReference>
<reference evidence="6 7" key="1">
    <citation type="submission" date="2024-06" db="EMBL/GenBank/DDBJ databases">
        <title>Genomic Encyclopedia of Type Strains, Phase IV (KMG-IV): sequencing the most valuable type-strain genomes for metagenomic binning, comparative biology and taxonomic classification.</title>
        <authorList>
            <person name="Goeker M."/>
        </authorList>
    </citation>
    <scope>NUCLEOTIDE SEQUENCE [LARGE SCALE GENOMIC DNA]</scope>
    <source>
        <strain evidence="6 7">DSM 27865</strain>
    </source>
</reference>
<accession>A0ABV2N7E2</accession>
<evidence type="ECO:0000256" key="1">
    <source>
        <dbReference type="ARBA" id="ARBA00009381"/>
    </source>
</evidence>
<keyword evidence="3 6" id="KW-0378">Hydrolase</keyword>
<feature type="region of interest" description="Disordered" evidence="5">
    <location>
        <begin position="348"/>
        <end position="375"/>
    </location>
</feature>
<evidence type="ECO:0000313" key="6">
    <source>
        <dbReference type="EMBL" id="MET3794734.1"/>
    </source>
</evidence>
<dbReference type="Gene3D" id="1.10.246.130">
    <property type="match status" value="1"/>
</dbReference>
<keyword evidence="2 6" id="KW-0808">Transferase</keyword>
<dbReference type="Pfam" id="PF01019">
    <property type="entry name" value="G_glu_transpept"/>
    <property type="match status" value="1"/>
</dbReference>
<keyword evidence="7" id="KW-1185">Reference proteome</keyword>
<organism evidence="6 7">
    <name type="scientific">Aquamicrobium terrae</name>
    <dbReference type="NCBI Taxonomy" id="1324945"/>
    <lineage>
        <taxon>Bacteria</taxon>
        <taxon>Pseudomonadati</taxon>
        <taxon>Pseudomonadota</taxon>
        <taxon>Alphaproteobacteria</taxon>
        <taxon>Hyphomicrobiales</taxon>
        <taxon>Phyllobacteriaceae</taxon>
        <taxon>Aquamicrobium</taxon>
    </lineage>
</organism>
<dbReference type="EC" id="3.4.19.13" evidence="6"/>
<dbReference type="RefSeq" id="WP_354199645.1">
    <property type="nucleotide sequence ID" value="NZ_JBEPML010000028.1"/>
</dbReference>